<name>A0ABQ4ZAQ7_9ASTR</name>
<keyword evidence="1" id="KW-0695">RNA-directed DNA polymerase</keyword>
<gene>
    <name evidence="1" type="ORF">Tco_0769462</name>
</gene>
<reference evidence="1" key="2">
    <citation type="submission" date="2022-01" db="EMBL/GenBank/DDBJ databases">
        <authorList>
            <person name="Yamashiro T."/>
            <person name="Shiraishi A."/>
            <person name="Satake H."/>
            <person name="Nakayama K."/>
        </authorList>
    </citation>
    <scope>NUCLEOTIDE SEQUENCE</scope>
</reference>
<dbReference type="GO" id="GO:0003964">
    <property type="term" value="F:RNA-directed DNA polymerase activity"/>
    <property type="evidence" value="ECO:0007669"/>
    <property type="project" value="UniProtKB-KW"/>
</dbReference>
<evidence type="ECO:0000313" key="1">
    <source>
        <dbReference type="EMBL" id="GJS86826.1"/>
    </source>
</evidence>
<keyword evidence="1" id="KW-0548">Nucleotidyltransferase</keyword>
<keyword evidence="2" id="KW-1185">Reference proteome</keyword>
<reference evidence="1" key="1">
    <citation type="journal article" date="2022" name="Int. J. Mol. Sci.">
        <title>Draft Genome of Tanacetum Coccineum: Genomic Comparison of Closely Related Tanacetum-Family Plants.</title>
        <authorList>
            <person name="Yamashiro T."/>
            <person name="Shiraishi A."/>
            <person name="Nakayama K."/>
            <person name="Satake H."/>
        </authorList>
    </citation>
    <scope>NUCLEOTIDE SEQUENCE</scope>
</reference>
<protein>
    <submittedName>
        <fullName evidence="1">Reverse transcriptase domain-containing protein</fullName>
    </submittedName>
</protein>
<keyword evidence="1" id="KW-0808">Transferase</keyword>
<sequence length="214" mass="23473">MPRGVPRHGGWPISGCHVAALTDYCAGLQEMDKGFLNRISNGSKEVNKGLLENGSLLGNIAAKVKNFDGKILGRDGHTNDEPVEHVISSTVCLPMEAIDEIKSSFDSDSGMVKVMEDGPWRIQLVPIILNVWRPNTLLQKDKVTHVSLWMKMHNVPIVAYSKVGLDLISAKWLSCAKKPLVDLGLILISSRDGNGYTTQQLIFGIGLEWQSLQA</sequence>
<organism evidence="1 2">
    <name type="scientific">Tanacetum coccineum</name>
    <dbReference type="NCBI Taxonomy" id="301880"/>
    <lineage>
        <taxon>Eukaryota</taxon>
        <taxon>Viridiplantae</taxon>
        <taxon>Streptophyta</taxon>
        <taxon>Embryophyta</taxon>
        <taxon>Tracheophyta</taxon>
        <taxon>Spermatophyta</taxon>
        <taxon>Magnoliopsida</taxon>
        <taxon>eudicotyledons</taxon>
        <taxon>Gunneridae</taxon>
        <taxon>Pentapetalae</taxon>
        <taxon>asterids</taxon>
        <taxon>campanulids</taxon>
        <taxon>Asterales</taxon>
        <taxon>Asteraceae</taxon>
        <taxon>Asteroideae</taxon>
        <taxon>Anthemideae</taxon>
        <taxon>Anthemidinae</taxon>
        <taxon>Tanacetum</taxon>
    </lineage>
</organism>
<comment type="caution">
    <text evidence="1">The sequence shown here is derived from an EMBL/GenBank/DDBJ whole genome shotgun (WGS) entry which is preliminary data.</text>
</comment>
<evidence type="ECO:0000313" key="2">
    <source>
        <dbReference type="Proteomes" id="UP001151760"/>
    </source>
</evidence>
<proteinExistence type="predicted"/>
<dbReference type="EMBL" id="BQNB010011149">
    <property type="protein sequence ID" value="GJS86826.1"/>
    <property type="molecule type" value="Genomic_DNA"/>
</dbReference>
<dbReference type="Proteomes" id="UP001151760">
    <property type="component" value="Unassembled WGS sequence"/>
</dbReference>
<accession>A0ABQ4ZAQ7</accession>